<dbReference type="InterPro" id="IPR045584">
    <property type="entry name" value="Pilin-like"/>
</dbReference>
<dbReference type="InterPro" id="IPR010055">
    <property type="entry name" value="T2SS_protein-GspJ"/>
</dbReference>
<reference evidence="4 5" key="1">
    <citation type="submission" date="2014-12" db="EMBL/GenBank/DDBJ databases">
        <title>Genome assembly of Enhygromyxa salina DSM 15201.</title>
        <authorList>
            <person name="Sharma G."/>
            <person name="Subramanian S."/>
        </authorList>
    </citation>
    <scope>NUCLEOTIDE SEQUENCE [LARGE SCALE GENOMIC DNA]</scope>
    <source>
        <strain evidence="4 5">DSM 15201</strain>
    </source>
</reference>
<name>A0A0C2DFW2_9BACT</name>
<dbReference type="SUPFAM" id="SSF54523">
    <property type="entry name" value="Pili subunits"/>
    <property type="match status" value="1"/>
</dbReference>
<keyword evidence="3" id="KW-0812">Transmembrane</keyword>
<sequence>MKRSASQRGMTLIEVLVAMAIVTVMMLSVWNSFSATITATKMTEDIQVRYAAIRNSMDRMSSEVASSFLSFNRRPEEVRHFTLFEGRSSSSGDNLTFSSFSHLRIRKDANESDQSVIQYFLADDPDDSSRTHLYRRETKRLTGDLPEDLRRYAPAYIMCEDVESLEFRYWDPTREEWLDEWRTTAVDQQPDRLPPRVEIKLGIMNDDREIEYFVTQTTLPMQEKIDLSK</sequence>
<dbReference type="Pfam" id="PF07963">
    <property type="entry name" value="N_methyl"/>
    <property type="match status" value="1"/>
</dbReference>
<dbReference type="Pfam" id="PF11612">
    <property type="entry name" value="T2SSJ"/>
    <property type="match status" value="1"/>
</dbReference>
<dbReference type="Proteomes" id="UP000031599">
    <property type="component" value="Unassembled WGS sequence"/>
</dbReference>
<evidence type="ECO:0000256" key="1">
    <source>
        <dbReference type="ARBA" id="ARBA00011084"/>
    </source>
</evidence>
<evidence type="ECO:0000256" key="2">
    <source>
        <dbReference type="ARBA" id="ARBA00021539"/>
    </source>
</evidence>
<proteinExistence type="inferred from homology"/>
<feature type="transmembrane region" description="Helical" evidence="3">
    <location>
        <begin position="12"/>
        <end position="33"/>
    </location>
</feature>
<dbReference type="GO" id="GO:0015627">
    <property type="term" value="C:type II protein secretion system complex"/>
    <property type="evidence" value="ECO:0007669"/>
    <property type="project" value="InterPro"/>
</dbReference>
<dbReference type="InterPro" id="IPR012902">
    <property type="entry name" value="N_methyl_site"/>
</dbReference>
<dbReference type="GO" id="GO:0015628">
    <property type="term" value="P:protein secretion by the type II secretion system"/>
    <property type="evidence" value="ECO:0007669"/>
    <property type="project" value="InterPro"/>
</dbReference>
<protein>
    <recommendedName>
        <fullName evidence="2">Type II secretion system protein J</fullName>
    </recommendedName>
</protein>
<evidence type="ECO:0000256" key="3">
    <source>
        <dbReference type="SAM" id="Phobius"/>
    </source>
</evidence>
<dbReference type="EMBL" id="JMCC02000010">
    <property type="protein sequence ID" value="KIG18542.1"/>
    <property type="molecule type" value="Genomic_DNA"/>
</dbReference>
<comment type="caution">
    <text evidence="4">The sequence shown here is derived from an EMBL/GenBank/DDBJ whole genome shotgun (WGS) entry which is preliminary data.</text>
</comment>
<keyword evidence="3" id="KW-0472">Membrane</keyword>
<dbReference type="RefSeq" id="WP_146658082.1">
    <property type="nucleotide sequence ID" value="NZ_JMCC02000010.1"/>
</dbReference>
<dbReference type="PROSITE" id="PS00409">
    <property type="entry name" value="PROKAR_NTER_METHYL"/>
    <property type="match status" value="1"/>
</dbReference>
<organism evidence="4 5">
    <name type="scientific">Enhygromyxa salina</name>
    <dbReference type="NCBI Taxonomy" id="215803"/>
    <lineage>
        <taxon>Bacteria</taxon>
        <taxon>Pseudomonadati</taxon>
        <taxon>Myxococcota</taxon>
        <taxon>Polyangia</taxon>
        <taxon>Nannocystales</taxon>
        <taxon>Nannocystaceae</taxon>
        <taxon>Enhygromyxa</taxon>
    </lineage>
</organism>
<evidence type="ECO:0000313" key="4">
    <source>
        <dbReference type="EMBL" id="KIG18542.1"/>
    </source>
</evidence>
<dbReference type="NCBIfam" id="TIGR02532">
    <property type="entry name" value="IV_pilin_GFxxxE"/>
    <property type="match status" value="1"/>
</dbReference>
<comment type="similarity">
    <text evidence="1">Belongs to the GSP J family.</text>
</comment>
<evidence type="ECO:0000313" key="5">
    <source>
        <dbReference type="Proteomes" id="UP000031599"/>
    </source>
</evidence>
<accession>A0A0C2DFW2</accession>
<dbReference type="AlphaFoldDB" id="A0A0C2DFW2"/>
<keyword evidence="3" id="KW-1133">Transmembrane helix</keyword>
<gene>
    <name evidence="4" type="ORF">DB30_00227</name>
</gene>